<name>A0AAV7JN18_9METZ</name>
<sequence>MPFAIPRIWREPVNHHKDCYFCIVDITKYKGKRKDRKHIDYPNIPSSISPVSHKENLPIPISPFLEGIIEPAYISSSEEDYINFDEDLSWKPHFPNQQELNDLVRELGLTKSNAELLGSRLREWNLLDPSCKISIYRKRHHNFASFYKYSLSNSLCYCSDVVGLFNEIGVNTTLQIGVSSLIALQEV</sequence>
<reference evidence="1 2" key="1">
    <citation type="journal article" date="2023" name="BMC Biol.">
        <title>The compact genome of the sponge Oopsacas minuta (Hexactinellida) is lacking key metazoan core genes.</title>
        <authorList>
            <person name="Santini S."/>
            <person name="Schenkelaars Q."/>
            <person name="Jourda C."/>
            <person name="Duchesne M."/>
            <person name="Belahbib H."/>
            <person name="Rocher C."/>
            <person name="Selva M."/>
            <person name="Riesgo A."/>
            <person name="Vervoort M."/>
            <person name="Leys S.P."/>
            <person name="Kodjabachian L."/>
            <person name="Le Bivic A."/>
            <person name="Borchiellini C."/>
            <person name="Claverie J.M."/>
            <person name="Renard E."/>
        </authorList>
    </citation>
    <scope>NUCLEOTIDE SEQUENCE [LARGE SCALE GENOMIC DNA]</scope>
    <source>
        <strain evidence="1">SPO-2</strain>
    </source>
</reference>
<proteinExistence type="predicted"/>
<dbReference type="EMBL" id="JAKMXF010000314">
    <property type="protein sequence ID" value="KAI6650107.1"/>
    <property type="molecule type" value="Genomic_DNA"/>
</dbReference>
<dbReference type="Proteomes" id="UP001165289">
    <property type="component" value="Unassembled WGS sequence"/>
</dbReference>
<protein>
    <submittedName>
        <fullName evidence="1">Uncharacterized protein</fullName>
    </submittedName>
</protein>
<dbReference type="AlphaFoldDB" id="A0AAV7JN18"/>
<comment type="caution">
    <text evidence="1">The sequence shown here is derived from an EMBL/GenBank/DDBJ whole genome shotgun (WGS) entry which is preliminary data.</text>
</comment>
<accession>A0AAV7JN18</accession>
<dbReference type="PANTHER" id="PTHR46114:SF2">
    <property type="entry name" value="CULLIN N-TERMINAL DOMAIN-CONTAINING PROTEIN"/>
    <property type="match status" value="1"/>
</dbReference>
<keyword evidence="2" id="KW-1185">Reference proteome</keyword>
<organism evidence="1 2">
    <name type="scientific">Oopsacas minuta</name>
    <dbReference type="NCBI Taxonomy" id="111878"/>
    <lineage>
        <taxon>Eukaryota</taxon>
        <taxon>Metazoa</taxon>
        <taxon>Porifera</taxon>
        <taxon>Hexactinellida</taxon>
        <taxon>Hexasterophora</taxon>
        <taxon>Lyssacinosida</taxon>
        <taxon>Leucopsacidae</taxon>
        <taxon>Oopsacas</taxon>
    </lineage>
</organism>
<gene>
    <name evidence="1" type="ORF">LOD99_6189</name>
</gene>
<dbReference type="PANTHER" id="PTHR46114">
    <property type="entry name" value="APPLE DOMAIN-CONTAINING PROTEIN"/>
    <property type="match status" value="1"/>
</dbReference>
<evidence type="ECO:0000313" key="2">
    <source>
        <dbReference type="Proteomes" id="UP001165289"/>
    </source>
</evidence>
<evidence type="ECO:0000313" key="1">
    <source>
        <dbReference type="EMBL" id="KAI6650107.1"/>
    </source>
</evidence>